<feature type="binding site" evidence="8">
    <location>
        <position position="132"/>
    </location>
    <ligand>
        <name>substrate</name>
    </ligand>
</feature>
<dbReference type="Proteomes" id="UP001168540">
    <property type="component" value="Unassembled WGS sequence"/>
</dbReference>
<evidence type="ECO:0000256" key="8">
    <source>
        <dbReference type="HAMAP-Rule" id="MF_01693"/>
    </source>
</evidence>
<evidence type="ECO:0000256" key="5">
    <source>
        <dbReference type="ARBA" id="ARBA00022756"/>
    </source>
</evidence>
<reference evidence="10" key="1">
    <citation type="submission" date="2023-06" db="EMBL/GenBank/DDBJ databases">
        <authorList>
            <person name="Zhang S."/>
        </authorList>
    </citation>
    <scope>NUCLEOTIDE SEQUENCE</scope>
    <source>
        <strain evidence="10">SG2303</strain>
    </source>
</reference>
<dbReference type="PANTHER" id="PTHR13693">
    <property type="entry name" value="CLASS II AMINOTRANSFERASE/8-AMINO-7-OXONONANOATE SYNTHASE"/>
    <property type="match status" value="1"/>
</dbReference>
<dbReference type="RefSeq" id="WP_289829562.1">
    <property type="nucleotide sequence ID" value="NZ_JAUEDK010000012.1"/>
</dbReference>
<dbReference type="Gene3D" id="3.90.1150.10">
    <property type="entry name" value="Aspartate Aminotransferase, domain 1"/>
    <property type="match status" value="1"/>
</dbReference>
<feature type="binding site" evidence="8">
    <location>
        <position position="352"/>
    </location>
    <ligand>
        <name>substrate</name>
    </ligand>
</feature>
<organism evidence="10 11">
    <name type="scientific">Crenobacter oryzisoli</name>
    <dbReference type="NCBI Taxonomy" id="3056844"/>
    <lineage>
        <taxon>Bacteria</taxon>
        <taxon>Pseudomonadati</taxon>
        <taxon>Pseudomonadota</taxon>
        <taxon>Betaproteobacteria</taxon>
        <taxon>Neisseriales</taxon>
        <taxon>Neisseriaceae</taxon>
        <taxon>Crenobacter</taxon>
    </lineage>
</organism>
<evidence type="ECO:0000259" key="9">
    <source>
        <dbReference type="Pfam" id="PF00155"/>
    </source>
</evidence>
<dbReference type="PANTHER" id="PTHR13693:SF100">
    <property type="entry name" value="8-AMINO-7-OXONONANOATE SYNTHASE"/>
    <property type="match status" value="1"/>
</dbReference>
<comment type="catalytic activity">
    <reaction evidence="7 8">
        <text>6-carboxyhexanoyl-[ACP] + L-alanine + H(+) = (8S)-8-amino-7-oxononanoate + holo-[ACP] + CO2</text>
        <dbReference type="Rhea" id="RHEA:42288"/>
        <dbReference type="Rhea" id="RHEA-COMP:9685"/>
        <dbReference type="Rhea" id="RHEA-COMP:9955"/>
        <dbReference type="ChEBI" id="CHEBI:15378"/>
        <dbReference type="ChEBI" id="CHEBI:16526"/>
        <dbReference type="ChEBI" id="CHEBI:57972"/>
        <dbReference type="ChEBI" id="CHEBI:64479"/>
        <dbReference type="ChEBI" id="CHEBI:78846"/>
        <dbReference type="ChEBI" id="CHEBI:149468"/>
        <dbReference type="EC" id="2.3.1.47"/>
    </reaction>
</comment>
<protein>
    <recommendedName>
        <fullName evidence="8">8-amino-7-oxononanoate synthase</fullName>
        <shortName evidence="8">AONS</shortName>
        <ecNumber evidence="8">2.3.1.47</ecNumber>
    </recommendedName>
    <alternativeName>
        <fullName evidence="8">7-keto-8-amino-pelargonic acid synthase</fullName>
        <shortName evidence="8">7-KAP synthase</shortName>
        <shortName evidence="8">KAPA synthase</shortName>
    </alternativeName>
    <alternativeName>
        <fullName evidence="8">8-amino-7-ketopelargonate synthase</fullName>
    </alternativeName>
</protein>
<gene>
    <name evidence="8 10" type="primary">bioF</name>
    <name evidence="10" type="ORF">QU481_08690</name>
</gene>
<dbReference type="InterPro" id="IPR015422">
    <property type="entry name" value="PyrdxlP-dep_Trfase_small"/>
</dbReference>
<keyword evidence="4 8" id="KW-0808">Transferase</keyword>
<dbReference type="GO" id="GO:0008710">
    <property type="term" value="F:8-amino-7-oxononanoate synthase activity"/>
    <property type="evidence" value="ECO:0007669"/>
    <property type="project" value="UniProtKB-EC"/>
</dbReference>
<dbReference type="EMBL" id="JAUEDK010000012">
    <property type="protein sequence ID" value="MDN0074971.1"/>
    <property type="molecule type" value="Genomic_DNA"/>
</dbReference>
<dbReference type="SUPFAM" id="SSF53383">
    <property type="entry name" value="PLP-dependent transferases"/>
    <property type="match status" value="1"/>
</dbReference>
<keyword evidence="5 8" id="KW-0093">Biotin biosynthesis</keyword>
<feature type="binding site" evidence="8">
    <location>
        <begin position="107"/>
        <end position="108"/>
    </location>
    <ligand>
        <name>pyridoxal 5'-phosphate</name>
        <dbReference type="ChEBI" id="CHEBI:597326"/>
    </ligand>
</feature>
<feature type="binding site" evidence="8">
    <location>
        <position position="178"/>
    </location>
    <ligand>
        <name>pyridoxal 5'-phosphate</name>
        <dbReference type="ChEBI" id="CHEBI:597326"/>
    </ligand>
</feature>
<dbReference type="NCBIfam" id="TIGR00858">
    <property type="entry name" value="bioF"/>
    <property type="match status" value="1"/>
</dbReference>
<proteinExistence type="inferred from homology"/>
<evidence type="ECO:0000256" key="7">
    <source>
        <dbReference type="ARBA" id="ARBA00047715"/>
    </source>
</evidence>
<dbReference type="HAMAP" id="MF_01693">
    <property type="entry name" value="BioF_aminotrans_2"/>
    <property type="match status" value="1"/>
</dbReference>
<feature type="domain" description="Aminotransferase class I/classII large" evidence="9">
    <location>
        <begin position="39"/>
        <end position="380"/>
    </location>
</feature>
<dbReference type="InterPro" id="IPR004723">
    <property type="entry name" value="AONS_Archaea/Proteobacteria"/>
</dbReference>
<keyword evidence="11" id="KW-1185">Reference proteome</keyword>
<dbReference type="InterPro" id="IPR015421">
    <property type="entry name" value="PyrdxlP-dep_Trfase_major"/>
</dbReference>
<evidence type="ECO:0000256" key="6">
    <source>
        <dbReference type="ARBA" id="ARBA00022898"/>
    </source>
</evidence>
<evidence type="ECO:0000313" key="11">
    <source>
        <dbReference type="Proteomes" id="UP001168540"/>
    </source>
</evidence>
<accession>A0ABT7XMF9</accession>
<keyword evidence="6 8" id="KW-0663">Pyridoxal phosphate</keyword>
<dbReference type="EC" id="2.3.1.47" evidence="8"/>
<dbReference type="InterPro" id="IPR015424">
    <property type="entry name" value="PyrdxlP-dep_Trfase"/>
</dbReference>
<dbReference type="Pfam" id="PF00155">
    <property type="entry name" value="Aminotran_1_2"/>
    <property type="match status" value="1"/>
</dbReference>
<name>A0ABT7XMF9_9NEIS</name>
<dbReference type="InterPro" id="IPR050087">
    <property type="entry name" value="AON_synthase_class-II"/>
</dbReference>
<evidence type="ECO:0000313" key="10">
    <source>
        <dbReference type="EMBL" id="MDN0074971.1"/>
    </source>
</evidence>
<dbReference type="InterPro" id="IPR022834">
    <property type="entry name" value="AONS_Proteobacteria"/>
</dbReference>
<comment type="pathway">
    <text evidence="2 8">Cofactor biosynthesis; biotin biosynthesis.</text>
</comment>
<comment type="subunit">
    <text evidence="3 8">Homodimer.</text>
</comment>
<evidence type="ECO:0000256" key="4">
    <source>
        <dbReference type="ARBA" id="ARBA00022679"/>
    </source>
</evidence>
<keyword evidence="10" id="KW-0012">Acyltransferase</keyword>
<dbReference type="Gene3D" id="3.40.640.10">
    <property type="entry name" value="Type I PLP-dependent aspartate aminotransferase-like (Major domain)"/>
    <property type="match status" value="1"/>
</dbReference>
<comment type="similarity">
    <text evidence="8">Belongs to the class-II pyridoxal-phosphate-dependent aminotransferase family. BioF subfamily.</text>
</comment>
<comment type="caution">
    <text evidence="10">The sequence shown here is derived from an EMBL/GenBank/DDBJ whole genome shotgun (WGS) entry which is preliminary data.</text>
</comment>
<sequence>MRPNQLADALAALSGAHRYRQRTLLDSPQGPRLVIDGREFVSFASNDYLGLANHPRLIEAVQQGVARWGVGGGASHLVAGHFAAHEAAEEALADFVGAEAALLFSSGYAANLGVLTALLDRRATVFADKLNHASLNDACVLSRATFKRFKHNDLEQLAEQLEQSPTGTRLIAVDAVYSMDGDEAPLARLLALAERYDAWLYLDDAHSFGVLGDGRGSLGECPALAGSERVIVMATLGKAAGVAGAAVLGSRRLIDWLVNKARSYIYTTAQPPALACAVMESVALMQAESWRRERLFERVRQCRVMLGAGRFMLGESRTPIQPLLIGSDADALRVAATLRDAGLWVPAIRPPTVPEGSARLRIALSAAHSEADCLKLAEVLQQIE</sequence>
<evidence type="ECO:0000256" key="2">
    <source>
        <dbReference type="ARBA" id="ARBA00004746"/>
    </source>
</evidence>
<evidence type="ECO:0000256" key="1">
    <source>
        <dbReference type="ARBA" id="ARBA00001933"/>
    </source>
</evidence>
<feature type="binding site" evidence="8">
    <location>
        <position position="206"/>
    </location>
    <ligand>
        <name>pyridoxal 5'-phosphate</name>
        <dbReference type="ChEBI" id="CHEBI:597326"/>
    </ligand>
</feature>
<evidence type="ECO:0000256" key="3">
    <source>
        <dbReference type="ARBA" id="ARBA00011738"/>
    </source>
</evidence>
<feature type="binding site" evidence="8">
    <location>
        <position position="20"/>
    </location>
    <ligand>
        <name>substrate</name>
    </ligand>
</feature>
<feature type="modified residue" description="N6-(pyridoxal phosphate)lysine" evidence="8">
    <location>
        <position position="238"/>
    </location>
</feature>
<dbReference type="InterPro" id="IPR004839">
    <property type="entry name" value="Aminotransferase_I/II_large"/>
</dbReference>
<feature type="binding site" evidence="8">
    <location>
        <position position="235"/>
    </location>
    <ligand>
        <name>pyridoxal 5'-phosphate</name>
        <dbReference type="ChEBI" id="CHEBI:597326"/>
    </ligand>
</feature>
<comment type="cofactor">
    <cofactor evidence="1 8">
        <name>pyridoxal 5'-phosphate</name>
        <dbReference type="ChEBI" id="CHEBI:597326"/>
    </cofactor>
</comment>
<comment type="function">
    <text evidence="8">Catalyzes the decarboxylative condensation of pimeloyl-[acyl-carrier protein] and L-alanine to produce 8-amino-7-oxononanoate (AON), [acyl-carrier protein], and carbon dioxide.</text>
</comment>